<accession>A0A1D8KTJ2</accession>
<dbReference type="GeneID" id="30308081"/>
<gene>
    <name evidence="1" type="ORF">C490910_027</name>
    <name evidence="2" type="ORF">S420910_027</name>
</gene>
<protein>
    <submittedName>
        <fullName evidence="1">Uncharacterized protein</fullName>
    </submittedName>
</protein>
<evidence type="ECO:0000313" key="4">
    <source>
        <dbReference type="Proteomes" id="UP000226384"/>
    </source>
</evidence>
<dbReference type="KEGG" id="vg:30308081"/>
<dbReference type="EMBL" id="KU686212">
    <property type="protein sequence ID" value="AOV61951.1"/>
    <property type="molecule type" value="Genomic_DNA"/>
</dbReference>
<name>A0A1D8KTJ2_9CAUD</name>
<dbReference type="Proteomes" id="UP000203902">
    <property type="component" value="Segment"/>
</dbReference>
<sequence length="123" mass="13248">MGGSNSNYQINSVSNSQYQFGPGISCPTPELGIGAFGGNNSSFDSDYSNGSNNIGATLMFTTPLGGDVGRYCKELVQEITKQRQLDTKVTMIRQCAQFAREGVILDTEQFPEFAICSAVTVTR</sequence>
<proteinExistence type="predicted"/>
<dbReference type="RefSeq" id="YP_009322960.1">
    <property type="nucleotide sequence ID" value="NC_031927.1"/>
</dbReference>
<evidence type="ECO:0000313" key="1">
    <source>
        <dbReference type="EMBL" id="AOV61951.1"/>
    </source>
</evidence>
<organism evidence="1 3">
    <name type="scientific">Synechococcus phage S-CAM7</name>
    <dbReference type="NCBI Taxonomy" id="1883368"/>
    <lineage>
        <taxon>Viruses</taxon>
        <taxon>Duplodnaviria</taxon>
        <taxon>Heunggongvirae</taxon>
        <taxon>Uroviricota</taxon>
        <taxon>Caudoviricetes</taxon>
        <taxon>Pantevenvirales</taxon>
        <taxon>Kyanoviridae</taxon>
        <taxon>Mazuvirus</taxon>
        <taxon>Mazuvirus scam7</taxon>
    </lineage>
</organism>
<dbReference type="EMBL" id="KU686213">
    <property type="protein sequence ID" value="AOV62217.1"/>
    <property type="molecule type" value="Genomic_DNA"/>
</dbReference>
<reference evidence="3 4" key="1">
    <citation type="journal article" date="2016" name="Virology">
        <title>The genomic content and context of auxiliary metabolic genes in marine cyanomyoviruses.</title>
        <authorList>
            <person name="Crummett L.T."/>
            <person name="Puxty R.J."/>
            <person name="Weihe C."/>
            <person name="Marston M.F."/>
            <person name="Martiny J.B."/>
        </authorList>
    </citation>
    <scope>NUCLEOTIDE SEQUENCE [LARGE SCALE GENOMIC DNA]</scope>
    <source>
        <strain evidence="1">0910CC49</strain>
        <strain evidence="2">0910SB42</strain>
    </source>
</reference>
<evidence type="ECO:0000313" key="2">
    <source>
        <dbReference type="EMBL" id="AOV62217.1"/>
    </source>
</evidence>
<dbReference type="Proteomes" id="UP000226384">
    <property type="component" value="Segment"/>
</dbReference>
<evidence type="ECO:0000313" key="3">
    <source>
        <dbReference type="Proteomes" id="UP000203902"/>
    </source>
</evidence>
<keyword evidence="3" id="KW-1185">Reference proteome</keyword>